<evidence type="ECO:0000259" key="1">
    <source>
        <dbReference type="Pfam" id="PF06844"/>
    </source>
</evidence>
<proteinExistence type="predicted"/>
<evidence type="ECO:0000313" key="2">
    <source>
        <dbReference type="EMBL" id="BBI64543.1"/>
    </source>
</evidence>
<dbReference type="KEGG" id="hsr:HSBAA_58490"/>
<dbReference type="SUPFAM" id="SSF158757">
    <property type="entry name" value="SMc04008-like"/>
    <property type="match status" value="1"/>
</dbReference>
<dbReference type="EMBL" id="AP019514">
    <property type="protein sequence ID" value="BBI64543.1"/>
    <property type="molecule type" value="Genomic_DNA"/>
</dbReference>
<dbReference type="InterPro" id="IPR036810">
    <property type="entry name" value="SMc04008-like_sf"/>
</dbReference>
<organism evidence="2 3">
    <name type="scientific">Vreelandella sulfidaeris</name>
    <dbReference type="NCBI Taxonomy" id="115553"/>
    <lineage>
        <taxon>Bacteria</taxon>
        <taxon>Pseudomonadati</taxon>
        <taxon>Pseudomonadota</taxon>
        <taxon>Gammaproteobacteria</taxon>
        <taxon>Oceanospirillales</taxon>
        <taxon>Halomonadaceae</taxon>
        <taxon>Vreelandella</taxon>
    </lineage>
</organism>
<accession>A0A455UGP0</accession>
<evidence type="ECO:0000313" key="3">
    <source>
        <dbReference type="Proteomes" id="UP000320231"/>
    </source>
</evidence>
<reference evidence="2 3" key="1">
    <citation type="journal article" date="2019" name="Microbiol. Resour. Announc.">
        <title>Complete Genome Sequence of Halomonas sulfidaeris Strain Esulfide1 Isolated from a Metal Sulfide Rock at a Depth of 2,200 Meters, Obtained Using Nanopore Sequencing.</title>
        <authorList>
            <person name="Saito M."/>
            <person name="Nishigata A."/>
            <person name="Galipon J."/>
            <person name="Arakawa K."/>
        </authorList>
    </citation>
    <scope>NUCLEOTIDE SEQUENCE [LARGE SCALE GENOMIC DNA]</scope>
    <source>
        <strain evidence="2 3">ATCC BAA-803</strain>
    </source>
</reference>
<dbReference type="AlphaFoldDB" id="A0A455UGP0"/>
<protein>
    <submittedName>
        <fullName evidence="2">Alkaline phosphatase</fullName>
    </submittedName>
</protein>
<dbReference type="Gene3D" id="1.10.3340.10">
    <property type="entry name" value="SMc04008-like"/>
    <property type="match status" value="1"/>
</dbReference>
<dbReference type="Pfam" id="PF06844">
    <property type="entry name" value="DUF1244"/>
    <property type="match status" value="1"/>
</dbReference>
<name>A0A455UGP0_9GAMM</name>
<dbReference type="Proteomes" id="UP000320231">
    <property type="component" value="Chromosome"/>
</dbReference>
<sequence length="122" mass="14157">MSAFDELDPTTRTELEAAAFRRLLDHLDDNKDVQNIDLMILADFCRNCLSKWLVTAAEARNEALSYEEAREYVYGMPYSEWKELYQGKATPEQLAALEARQSQKKGEGITTWNQWCPSRLLY</sequence>
<gene>
    <name evidence="2" type="ORF">HSBAA_58490</name>
</gene>
<dbReference type="InterPro" id="IPR023163">
    <property type="entry name" value="SMc04008-like_domain"/>
</dbReference>
<feature type="domain" description="SMc04008-like" evidence="1">
    <location>
        <begin position="33"/>
        <end position="98"/>
    </location>
</feature>